<evidence type="ECO:0000313" key="1">
    <source>
        <dbReference type="EMBL" id="SMY10397.1"/>
    </source>
</evidence>
<keyword evidence="2" id="KW-1185">Reference proteome</keyword>
<accession>A0A238LL04</accession>
<dbReference type="RefSeq" id="WP_133065108.1">
    <property type="nucleotide sequence ID" value="NZ_FXZK01000037.1"/>
</dbReference>
<dbReference type="EMBL" id="FXZK01000037">
    <property type="protein sequence ID" value="SMY10397.1"/>
    <property type="molecule type" value="Genomic_DNA"/>
</dbReference>
<name>A0A238LL04_9RHOB</name>
<evidence type="ECO:0000313" key="2">
    <source>
        <dbReference type="Proteomes" id="UP000201613"/>
    </source>
</evidence>
<dbReference type="AlphaFoldDB" id="A0A238LL04"/>
<protein>
    <submittedName>
        <fullName evidence="1">Uncharacterized protein</fullName>
    </submittedName>
</protein>
<dbReference type="Proteomes" id="UP000201613">
    <property type="component" value="Unassembled WGS sequence"/>
</dbReference>
<sequence>MTEIENELHNRATIAALNAERFGFAETALALRAIADSIFGHSDKERRPDQGGNCATLGCPGRVIKPILTKLS</sequence>
<reference evidence="1 2" key="1">
    <citation type="submission" date="2017-05" db="EMBL/GenBank/DDBJ databases">
        <authorList>
            <person name="Song R."/>
            <person name="Chenine A.L."/>
            <person name="Ruprecht R.M."/>
        </authorList>
    </citation>
    <scope>NUCLEOTIDE SEQUENCE [LARGE SCALE GENOMIC DNA]</scope>
    <source>
        <strain evidence="1 2">CECT 8899</strain>
    </source>
</reference>
<gene>
    <name evidence="1" type="ORF">LOM8899_04579</name>
</gene>
<proteinExistence type="predicted"/>
<organism evidence="1 2">
    <name type="scientific">Flavimaricola marinus</name>
    <dbReference type="NCBI Taxonomy" id="1819565"/>
    <lineage>
        <taxon>Bacteria</taxon>
        <taxon>Pseudomonadati</taxon>
        <taxon>Pseudomonadota</taxon>
        <taxon>Alphaproteobacteria</taxon>
        <taxon>Rhodobacterales</taxon>
        <taxon>Paracoccaceae</taxon>
        <taxon>Flavimaricola</taxon>
    </lineage>
</organism>